<feature type="compositionally biased region" description="Low complexity" evidence="1">
    <location>
        <begin position="11"/>
        <end position="24"/>
    </location>
</feature>
<dbReference type="AlphaFoldDB" id="A0A3N4I998"/>
<name>A0A3N4I998_ASCIM</name>
<evidence type="ECO:0000313" key="2">
    <source>
        <dbReference type="EMBL" id="RPA82047.1"/>
    </source>
</evidence>
<keyword evidence="3" id="KW-1185">Reference proteome</keyword>
<accession>A0A3N4I998</accession>
<evidence type="ECO:0000256" key="1">
    <source>
        <dbReference type="SAM" id="MobiDB-lite"/>
    </source>
</evidence>
<sequence length="426" mass="48147">MSLPVSDVEMTSTSRAATPATAESNIEMPSGSRAATPEESDIESDASHGEYDDCLFDLFRQYRAVADPPVGSKDYNRSKHRDAIWAAFGDKISPGPLSALVGPYNMYTLLEKVYCEKHHPDIRRIAETSLRFAHFVMDPALAILFKISYPHDEQAGWVPFLYQKPADTSVSHLEAVGGRLQQRPASVYKESVESHKSYKYNEFPHRVLIRYAGSYLREAVSAIVRKPEPNSGDHLGTIYRRYHAGLLRENQVRLIAIAMEKLIQSLEPLCRLCEQYRDIDGHCLETIMAEVNALSARFLVMSVWINNLIVDFLGHRYFRSERLESLLLRYLAEDGGEAGAQVAMGLSRIQATESMIVVHGRNRTTTISSGGSVWGYMPPPSRFCELLDSNMLTRDYHYYFKEGYDLYETSSCSSSSSDYDSADDRW</sequence>
<dbReference type="EMBL" id="ML119674">
    <property type="protein sequence ID" value="RPA82047.1"/>
    <property type="molecule type" value="Genomic_DNA"/>
</dbReference>
<evidence type="ECO:0000313" key="3">
    <source>
        <dbReference type="Proteomes" id="UP000275078"/>
    </source>
</evidence>
<proteinExistence type="predicted"/>
<organism evidence="2 3">
    <name type="scientific">Ascobolus immersus RN42</name>
    <dbReference type="NCBI Taxonomy" id="1160509"/>
    <lineage>
        <taxon>Eukaryota</taxon>
        <taxon>Fungi</taxon>
        <taxon>Dikarya</taxon>
        <taxon>Ascomycota</taxon>
        <taxon>Pezizomycotina</taxon>
        <taxon>Pezizomycetes</taxon>
        <taxon>Pezizales</taxon>
        <taxon>Ascobolaceae</taxon>
        <taxon>Ascobolus</taxon>
    </lineage>
</organism>
<reference evidence="2 3" key="1">
    <citation type="journal article" date="2018" name="Nat. Ecol. Evol.">
        <title>Pezizomycetes genomes reveal the molecular basis of ectomycorrhizal truffle lifestyle.</title>
        <authorList>
            <person name="Murat C."/>
            <person name="Payen T."/>
            <person name="Noel B."/>
            <person name="Kuo A."/>
            <person name="Morin E."/>
            <person name="Chen J."/>
            <person name="Kohler A."/>
            <person name="Krizsan K."/>
            <person name="Balestrini R."/>
            <person name="Da Silva C."/>
            <person name="Montanini B."/>
            <person name="Hainaut M."/>
            <person name="Levati E."/>
            <person name="Barry K.W."/>
            <person name="Belfiori B."/>
            <person name="Cichocki N."/>
            <person name="Clum A."/>
            <person name="Dockter R.B."/>
            <person name="Fauchery L."/>
            <person name="Guy J."/>
            <person name="Iotti M."/>
            <person name="Le Tacon F."/>
            <person name="Lindquist E.A."/>
            <person name="Lipzen A."/>
            <person name="Malagnac F."/>
            <person name="Mello A."/>
            <person name="Molinier V."/>
            <person name="Miyauchi S."/>
            <person name="Poulain J."/>
            <person name="Riccioni C."/>
            <person name="Rubini A."/>
            <person name="Sitrit Y."/>
            <person name="Splivallo R."/>
            <person name="Traeger S."/>
            <person name="Wang M."/>
            <person name="Zifcakova L."/>
            <person name="Wipf D."/>
            <person name="Zambonelli A."/>
            <person name="Paolocci F."/>
            <person name="Nowrousian M."/>
            <person name="Ottonello S."/>
            <person name="Baldrian P."/>
            <person name="Spatafora J.W."/>
            <person name="Henrissat B."/>
            <person name="Nagy L.G."/>
            <person name="Aury J.M."/>
            <person name="Wincker P."/>
            <person name="Grigoriev I.V."/>
            <person name="Bonfante P."/>
            <person name="Martin F.M."/>
        </authorList>
    </citation>
    <scope>NUCLEOTIDE SEQUENCE [LARGE SCALE GENOMIC DNA]</scope>
    <source>
        <strain evidence="2 3">RN42</strain>
    </source>
</reference>
<gene>
    <name evidence="2" type="ORF">BJ508DRAFT_361440</name>
</gene>
<protein>
    <submittedName>
        <fullName evidence="2">Uncharacterized protein</fullName>
    </submittedName>
</protein>
<dbReference type="Proteomes" id="UP000275078">
    <property type="component" value="Unassembled WGS sequence"/>
</dbReference>
<feature type="region of interest" description="Disordered" evidence="1">
    <location>
        <begin position="1"/>
        <end position="48"/>
    </location>
</feature>